<dbReference type="Proteomes" id="UP000247903">
    <property type="component" value="Unassembled WGS sequence"/>
</dbReference>
<proteinExistence type="predicted"/>
<evidence type="ECO:0000313" key="1">
    <source>
        <dbReference type="EMBL" id="PXY41174.1"/>
    </source>
</evidence>
<dbReference type="SUPFAM" id="SSF111384">
    <property type="entry name" value="OmpH-like"/>
    <property type="match status" value="1"/>
</dbReference>
<dbReference type="Pfam" id="PF03938">
    <property type="entry name" value="OmpH"/>
    <property type="match status" value="1"/>
</dbReference>
<dbReference type="Gene3D" id="3.30.910.20">
    <property type="entry name" value="Skp domain"/>
    <property type="match status" value="1"/>
</dbReference>
<sequence length="144" mass="17023">MLLNYNNSSKIVYVDNIRIFDNFNMTKELKNSGEKEFNLQKTRVDSLYTKLQTPGISPSEKKMIMQQFIQQKEELEQFNQHFATEQSTKIWARIKSYSSEFSKENKYKLIIGSENKINVLFADENIDVTNELLTYINKKYEGLK</sequence>
<name>A0A2V4C4P6_9FLAO</name>
<accession>A0A2V4C4P6</accession>
<dbReference type="EMBL" id="QJHK01000006">
    <property type="protein sequence ID" value="PXY41174.1"/>
    <property type="molecule type" value="Genomic_DNA"/>
</dbReference>
<keyword evidence="2" id="KW-1185">Reference proteome</keyword>
<dbReference type="InterPro" id="IPR024930">
    <property type="entry name" value="Skp_dom_sf"/>
</dbReference>
<dbReference type="AlphaFoldDB" id="A0A2V4C4P6"/>
<organism evidence="1 2">
    <name type="scientific">Flavobacterium cheongpyeongense</name>
    <dbReference type="NCBI Taxonomy" id="2212651"/>
    <lineage>
        <taxon>Bacteria</taxon>
        <taxon>Pseudomonadati</taxon>
        <taxon>Bacteroidota</taxon>
        <taxon>Flavobacteriia</taxon>
        <taxon>Flavobacteriales</taxon>
        <taxon>Flavobacteriaceae</taxon>
        <taxon>Flavobacterium</taxon>
    </lineage>
</organism>
<protein>
    <recommendedName>
        <fullName evidence="3">OmpH family outer membrane protein</fullName>
    </recommendedName>
</protein>
<dbReference type="SMART" id="SM00935">
    <property type="entry name" value="OmpH"/>
    <property type="match status" value="1"/>
</dbReference>
<dbReference type="RefSeq" id="WP_123955312.1">
    <property type="nucleotide sequence ID" value="NZ_QJHK01000006.1"/>
</dbReference>
<evidence type="ECO:0000313" key="2">
    <source>
        <dbReference type="Proteomes" id="UP000247903"/>
    </source>
</evidence>
<reference evidence="1 2" key="1">
    <citation type="submission" date="2018-05" db="EMBL/GenBank/DDBJ databases">
        <title>Flavobacterium sp. strain IMCC34759, incomplete genome.</title>
        <authorList>
            <person name="Joung Y."/>
            <person name="Cho J."/>
        </authorList>
    </citation>
    <scope>NUCLEOTIDE SEQUENCE [LARGE SCALE GENOMIC DNA]</scope>
    <source>
        <strain evidence="1 2">IMCC34759</strain>
    </source>
</reference>
<dbReference type="InterPro" id="IPR005632">
    <property type="entry name" value="Chaperone_Skp"/>
</dbReference>
<dbReference type="GO" id="GO:0051082">
    <property type="term" value="F:unfolded protein binding"/>
    <property type="evidence" value="ECO:0007669"/>
    <property type="project" value="InterPro"/>
</dbReference>
<evidence type="ECO:0008006" key="3">
    <source>
        <dbReference type="Google" id="ProtNLM"/>
    </source>
</evidence>
<comment type="caution">
    <text evidence="1">The sequence shown here is derived from an EMBL/GenBank/DDBJ whole genome shotgun (WGS) entry which is preliminary data.</text>
</comment>
<dbReference type="OrthoDB" id="677272at2"/>
<gene>
    <name evidence="1" type="ORF">DMB65_09475</name>
</gene>